<evidence type="ECO:0000313" key="2">
    <source>
        <dbReference type="EMBL" id="GAT18636.1"/>
    </source>
</evidence>
<feature type="compositionally biased region" description="Polar residues" evidence="1">
    <location>
        <begin position="74"/>
        <end position="88"/>
    </location>
</feature>
<feature type="compositionally biased region" description="Gly residues" evidence="1">
    <location>
        <begin position="1"/>
        <end position="10"/>
    </location>
</feature>
<reference evidence="3" key="2">
    <citation type="submission" date="2016-02" db="EMBL/GenBank/DDBJ databases">
        <title>Genome sequencing of Aspergillus luchuensis NBRC 4314.</title>
        <authorList>
            <person name="Yamada O."/>
        </authorList>
    </citation>
    <scope>NUCLEOTIDE SEQUENCE [LARGE SCALE GENOMIC DNA]</scope>
    <source>
        <strain evidence="3">RIB 2604</strain>
    </source>
</reference>
<comment type="caution">
    <text evidence="2">The sequence shown here is derived from an EMBL/GenBank/DDBJ whole genome shotgun (WGS) entry which is preliminary data.</text>
</comment>
<protein>
    <submittedName>
        <fullName evidence="2">Uncharacterized protein</fullName>
    </submittedName>
</protein>
<dbReference type="Proteomes" id="UP000075230">
    <property type="component" value="Unassembled WGS sequence"/>
</dbReference>
<organism evidence="2 3">
    <name type="scientific">Aspergillus kawachii</name>
    <name type="common">White koji mold</name>
    <name type="synonym">Aspergillus awamori var. kawachi</name>
    <dbReference type="NCBI Taxonomy" id="1069201"/>
    <lineage>
        <taxon>Eukaryota</taxon>
        <taxon>Fungi</taxon>
        <taxon>Dikarya</taxon>
        <taxon>Ascomycota</taxon>
        <taxon>Pezizomycotina</taxon>
        <taxon>Eurotiomycetes</taxon>
        <taxon>Eurotiomycetidae</taxon>
        <taxon>Eurotiales</taxon>
        <taxon>Aspergillaceae</taxon>
        <taxon>Aspergillus</taxon>
        <taxon>Aspergillus subgen. Circumdati</taxon>
    </lineage>
</organism>
<evidence type="ECO:0000313" key="3">
    <source>
        <dbReference type="Proteomes" id="UP000075230"/>
    </source>
</evidence>
<dbReference type="EMBL" id="BCWF01000001">
    <property type="protein sequence ID" value="GAT18636.1"/>
    <property type="molecule type" value="Genomic_DNA"/>
</dbReference>
<name>A0A146EX83_ASPKA</name>
<sequence>MEACMGGGGTWSAPPLPGGFPGESPDAPRACDRSKRRLSEDPSNVTMSSFLRLDFDINGQEPVDPHGTVFQTLSPNTPLKLLTPSTHTPNEKGRGGGGMRYAIASHTPRLTESFGGNATFQIVVQRALV</sequence>
<feature type="region of interest" description="Disordered" evidence="1">
    <location>
        <begin position="1"/>
        <end position="43"/>
    </location>
</feature>
<reference evidence="2 3" key="1">
    <citation type="journal article" date="2016" name="DNA Res.">
        <title>Genome sequence of Aspergillus luchuensis NBRC 4314.</title>
        <authorList>
            <person name="Yamada O."/>
            <person name="Machida M."/>
            <person name="Hosoyama A."/>
            <person name="Goto M."/>
            <person name="Takahashi T."/>
            <person name="Futagami T."/>
            <person name="Yamagata Y."/>
            <person name="Takeuchi M."/>
            <person name="Kobayashi T."/>
            <person name="Koike H."/>
            <person name="Abe K."/>
            <person name="Asai K."/>
            <person name="Arita M."/>
            <person name="Fujita N."/>
            <person name="Fukuda K."/>
            <person name="Higa K."/>
            <person name="Horikawa H."/>
            <person name="Ishikawa T."/>
            <person name="Jinno K."/>
            <person name="Kato Y."/>
            <person name="Kirimura K."/>
            <person name="Mizutani O."/>
            <person name="Nakasone K."/>
            <person name="Sano M."/>
            <person name="Shiraishi Y."/>
            <person name="Tsukahara M."/>
            <person name="Gomi K."/>
        </authorList>
    </citation>
    <scope>NUCLEOTIDE SEQUENCE [LARGE SCALE GENOMIC DNA]</scope>
    <source>
        <strain evidence="2 3">RIB 2604</strain>
    </source>
</reference>
<gene>
    <name evidence="2" type="ORF">RIB2604_00101300</name>
</gene>
<proteinExistence type="predicted"/>
<feature type="compositionally biased region" description="Basic and acidic residues" evidence="1">
    <location>
        <begin position="29"/>
        <end position="40"/>
    </location>
</feature>
<dbReference type="AlphaFoldDB" id="A0A146EX83"/>
<feature type="region of interest" description="Disordered" evidence="1">
    <location>
        <begin position="74"/>
        <end position="101"/>
    </location>
</feature>
<accession>A0A146EX83</accession>
<evidence type="ECO:0000256" key="1">
    <source>
        <dbReference type="SAM" id="MobiDB-lite"/>
    </source>
</evidence>